<dbReference type="KEGG" id="gfs:119633207"/>
<gene>
    <name evidence="10" type="primary">LOC119633207</name>
</gene>
<evidence type="ECO:0000256" key="7">
    <source>
        <dbReference type="ARBA" id="ARBA00023180"/>
    </source>
</evidence>
<proteinExistence type="inferred from homology"/>
<organism evidence="9 10">
    <name type="scientific">Glossina fuscipes</name>
    <dbReference type="NCBI Taxonomy" id="7396"/>
    <lineage>
        <taxon>Eukaryota</taxon>
        <taxon>Metazoa</taxon>
        <taxon>Ecdysozoa</taxon>
        <taxon>Arthropoda</taxon>
        <taxon>Hexapoda</taxon>
        <taxon>Insecta</taxon>
        <taxon>Pterygota</taxon>
        <taxon>Neoptera</taxon>
        <taxon>Endopterygota</taxon>
        <taxon>Diptera</taxon>
        <taxon>Brachycera</taxon>
        <taxon>Muscomorpha</taxon>
        <taxon>Hippoboscoidea</taxon>
        <taxon>Glossinidae</taxon>
        <taxon>Glossina</taxon>
    </lineage>
</organism>
<dbReference type="RefSeq" id="XP_037882546.1">
    <property type="nucleotide sequence ID" value="XM_038026618.1"/>
</dbReference>
<evidence type="ECO:0000256" key="5">
    <source>
        <dbReference type="ARBA" id="ARBA00022989"/>
    </source>
</evidence>
<dbReference type="PANTHER" id="PTHR11923:SF93">
    <property type="entry name" value="GH07959P-RELATED"/>
    <property type="match status" value="1"/>
</dbReference>
<evidence type="ECO:0000313" key="10">
    <source>
        <dbReference type="RefSeq" id="XP_037882546.1"/>
    </source>
</evidence>
<comment type="subcellular location">
    <subcellularLocation>
        <location evidence="1">Cell membrane</location>
    </subcellularLocation>
</comment>
<evidence type="ECO:0000256" key="2">
    <source>
        <dbReference type="ARBA" id="ARBA00010532"/>
    </source>
</evidence>
<keyword evidence="6 8" id="KW-0472">Membrane</keyword>
<keyword evidence="9" id="KW-1185">Reference proteome</keyword>
<keyword evidence="5 8" id="KW-1133">Transmembrane helix</keyword>
<evidence type="ECO:0000256" key="1">
    <source>
        <dbReference type="ARBA" id="ARBA00004236"/>
    </source>
</evidence>
<dbReference type="GO" id="GO:0005737">
    <property type="term" value="C:cytoplasm"/>
    <property type="evidence" value="ECO:0007669"/>
    <property type="project" value="TreeGrafter"/>
</dbReference>
<dbReference type="Proteomes" id="UP000092443">
    <property type="component" value="Unplaced"/>
</dbReference>
<dbReference type="GeneID" id="119633207"/>
<dbReference type="InterPro" id="IPR002159">
    <property type="entry name" value="CD36_fam"/>
</dbReference>
<dbReference type="PRINTS" id="PR01609">
    <property type="entry name" value="CD36FAMILY"/>
</dbReference>
<accession>A0A8U0WC65</accession>
<evidence type="ECO:0000256" key="3">
    <source>
        <dbReference type="ARBA" id="ARBA00022475"/>
    </source>
</evidence>
<keyword evidence="7" id="KW-0325">Glycoprotein</keyword>
<comment type="similarity">
    <text evidence="2">Belongs to the CD36 family.</text>
</comment>
<dbReference type="Pfam" id="PF01130">
    <property type="entry name" value="CD36"/>
    <property type="match status" value="2"/>
</dbReference>
<reference evidence="10" key="1">
    <citation type="submission" date="2025-08" db="UniProtKB">
        <authorList>
            <consortium name="RefSeq"/>
        </authorList>
    </citation>
    <scope>IDENTIFICATION</scope>
    <source>
        <tissue evidence="10">Whole body pupa</tissue>
    </source>
</reference>
<dbReference type="AlphaFoldDB" id="A0A8U0WC65"/>
<sequence length="945" mass="108494">MAEENPSSLLRNLKTFLKYLNILLSISLAGVGTILTIFSSTLFDKYLENELQLKANNSVTRAWIKPDVNISLDVYLFNWTNSHEFLDSRIKPQFQQVGPYGYDEVPYKSILKWHSDDNTLEYHKLHTFYFNETRTRGSLQDRITSINALLVTVASKTKYWPRWVVSLSMGKYQSPVDWKKTVDEFLFKGFHNNIVTLLRKLPSGLLGISVPMDKIGYLYGRNGTSVLSPTYRISTGADGVNSYGQLKFVNGKNHTKHVPSGCSQVRGSSGELQRVNLEKYKPIEYYVADFCRRFWLEYDNEVIVDGVLGYRYKMGNMILDNGTIYSENKCFCNGKCLPAGVVNVTSCSWDMPFFISLPHFLDADDYFVNQVEGLQAKRELHEPFIILEPRTGLIMEFRGRFQLNIYLEPSSHLKFFVTMTKRRGLLLQNALVVVLGWICTLAGIYLYFNWVDVFTQWRGMQGYLRPGTQLFSIWKQLPVPVTLDVYLFNWTNPQEFYRGSNKKPHFVELGPYRFIEIPDKVDIVWHTSNHSVSYHKKSVFHFDPGNSKGSLSDKITSVNTVALTTALKFKDDSNFQKMLVARTLKMYNAGVSITKTADEWLFTGYTDPLLTIGNLLSKFNKYIKVPYSRIGYLYGRNNSVAYEGYFNMLTGADDIRKLGQIHRWNYKKRNGIFEGECGQVKGSAGEFYPPNLTPQDTLWSYVPNLCQAIPLDYTESVQYHDLTAYKYSGGEHLLDNGTLFPSNKCFCVGGKCERSGVFNIGPCAYNTSVYMSFPHFYKADPYYLDAIEGLKPKREKHEFFMIVEPTSGIPLELGGGFQINYLFEPIKYLPPFDQIPRAFIPTVWIETRLQLNRELTALISSVPFFTWIGQITSVVLSILGVMLLCWYPVRFFILSYMCPKQKVHFLSRPSDSTHLTKTSLHMESLNDEETIIILQQKPPSSELIS</sequence>
<keyword evidence="4 8" id="KW-0812">Transmembrane</keyword>
<feature type="transmembrane region" description="Helical" evidence="8">
    <location>
        <begin position="20"/>
        <end position="43"/>
    </location>
</feature>
<name>A0A8U0WC65_9MUSC</name>
<evidence type="ECO:0000256" key="6">
    <source>
        <dbReference type="ARBA" id="ARBA00023136"/>
    </source>
</evidence>
<evidence type="ECO:0000256" key="4">
    <source>
        <dbReference type="ARBA" id="ARBA00022692"/>
    </source>
</evidence>
<feature type="transmembrane region" description="Helical" evidence="8">
    <location>
        <begin position="425"/>
        <end position="448"/>
    </location>
</feature>
<keyword evidence="3" id="KW-1003">Cell membrane</keyword>
<protein>
    <submittedName>
        <fullName evidence="10">Uncharacterized protein LOC119633207</fullName>
    </submittedName>
</protein>
<evidence type="ECO:0000256" key="8">
    <source>
        <dbReference type="SAM" id="Phobius"/>
    </source>
</evidence>
<feature type="transmembrane region" description="Helical" evidence="8">
    <location>
        <begin position="864"/>
        <end position="887"/>
    </location>
</feature>
<dbReference type="GO" id="GO:0005886">
    <property type="term" value="C:plasma membrane"/>
    <property type="evidence" value="ECO:0007669"/>
    <property type="project" value="UniProtKB-SubCell"/>
</dbReference>
<dbReference type="GO" id="GO:0005044">
    <property type="term" value="F:scavenger receptor activity"/>
    <property type="evidence" value="ECO:0007669"/>
    <property type="project" value="TreeGrafter"/>
</dbReference>
<dbReference type="PANTHER" id="PTHR11923">
    <property type="entry name" value="SCAVENGER RECEPTOR CLASS B TYPE-1 SR-B1"/>
    <property type="match status" value="1"/>
</dbReference>
<evidence type="ECO:0000313" key="9">
    <source>
        <dbReference type="Proteomes" id="UP000092443"/>
    </source>
</evidence>